<dbReference type="AlphaFoldDB" id="A0A212LU30"/>
<feature type="region of interest" description="Disordered" evidence="1">
    <location>
        <begin position="1"/>
        <end position="25"/>
    </location>
</feature>
<gene>
    <name evidence="2" type="ORF">KL86SPO_31217</name>
</gene>
<feature type="compositionally biased region" description="Polar residues" evidence="1">
    <location>
        <begin position="16"/>
        <end position="25"/>
    </location>
</feature>
<organism evidence="2">
    <name type="scientific">uncultured Sporomusa sp</name>
    <dbReference type="NCBI Taxonomy" id="307249"/>
    <lineage>
        <taxon>Bacteria</taxon>
        <taxon>Bacillati</taxon>
        <taxon>Bacillota</taxon>
        <taxon>Negativicutes</taxon>
        <taxon>Selenomonadales</taxon>
        <taxon>Sporomusaceae</taxon>
        <taxon>Sporomusa</taxon>
        <taxon>environmental samples</taxon>
    </lineage>
</organism>
<name>A0A212LU30_9FIRM</name>
<accession>A0A212LU30</accession>
<protein>
    <submittedName>
        <fullName evidence="2">Uncharacterized protein</fullName>
    </submittedName>
</protein>
<evidence type="ECO:0000313" key="2">
    <source>
        <dbReference type="EMBL" id="SCM81038.1"/>
    </source>
</evidence>
<proteinExistence type="predicted"/>
<evidence type="ECO:0000256" key="1">
    <source>
        <dbReference type="SAM" id="MobiDB-lite"/>
    </source>
</evidence>
<reference evidence="2" key="1">
    <citation type="submission" date="2016-08" db="EMBL/GenBank/DDBJ databases">
        <authorList>
            <person name="Seilhamer J.J."/>
        </authorList>
    </citation>
    <scope>NUCLEOTIDE SEQUENCE</scope>
    <source>
        <strain evidence="2">86</strain>
    </source>
</reference>
<dbReference type="RefSeq" id="WP_288184180.1">
    <property type="nucleotide sequence ID" value="NZ_LT608335.1"/>
</dbReference>
<dbReference type="EMBL" id="FMJE01000003">
    <property type="protein sequence ID" value="SCM81038.1"/>
    <property type="molecule type" value="Genomic_DNA"/>
</dbReference>
<sequence>MKDSGLKSIHRRERTSLTVGQNNSGSLTQKKYQAALNAAQEIIHGDMPQPGIQDSLNCGKLSKLIRYIQTGSCCILLWGCYTQQFLNM</sequence>